<sequence>MIEKGRISALQMAIIIYPTIMATAILLVPAITGKFAKQDMWLSPIWASFAGFLSVYIAQQLNRRFPGQTVIQYSGKILGWIPGKITGFVFLFFYLHTNGIVLREYGEFVVGNFMTKTPMIVVIGSMVLVCAFSVHGGLEVIARSAEFLVPVVIILLLVIVILLIPDLEPKNLYPVMEKGIMPSLKGAVVPSSWFTEFFLISFLLPFLDKKEKGLKWGMISVFAVMLTMVVTNLFSLFLFGDITATFTYPVMSAARYINLADFLQHLDSIVMAIWVSGTFIKISVFYYAIVIGTAQWLNLSDHRPIVFPLGFLLVLVSIWSAPNLQELTHSLSTTWPFYAIFIQTIIPIVLLLLAVLCKKTSKKPN</sequence>
<evidence type="ECO:0000256" key="8">
    <source>
        <dbReference type="SAM" id="Phobius"/>
    </source>
</evidence>
<name>A0AAN2PI42_9BACI</name>
<keyword evidence="3" id="KW-0813">Transport</keyword>
<dbReference type="AlphaFoldDB" id="A0AAN2PI42"/>
<feature type="transmembrane region" description="Helical" evidence="8">
    <location>
        <begin position="7"/>
        <end position="28"/>
    </location>
</feature>
<keyword evidence="7 8" id="KW-0472">Membrane</keyword>
<comment type="similarity">
    <text evidence="2">Belongs to the amino acid-polyamine-organocation (APC) superfamily. Spore germination protein (SGP) (TC 2.A.3.9) family.</text>
</comment>
<keyword evidence="4" id="KW-0309">Germination</keyword>
<keyword evidence="5 8" id="KW-0812">Transmembrane</keyword>
<dbReference type="Pfam" id="PF03845">
    <property type="entry name" value="Spore_permease"/>
    <property type="match status" value="1"/>
</dbReference>
<dbReference type="RefSeq" id="WP_176474560.1">
    <property type="nucleotide sequence ID" value="NZ_CCXW01000001.1"/>
</dbReference>
<keyword evidence="10" id="KW-1185">Reference proteome</keyword>
<reference evidence="9 10" key="1">
    <citation type="journal article" date="2014" name="Genome Announc.">
        <title>Genome Sequence of Bacillus simplex Strain P558, Isolated from a Human Fecal Sample.</title>
        <authorList>
            <person name="Croce O."/>
            <person name="Hugon P."/>
            <person name="Lagier J.C."/>
            <person name="Bibi F."/>
            <person name="Robert C."/>
            <person name="Azhar E.I."/>
            <person name="Raoult D."/>
            <person name="Fournier P.E."/>
        </authorList>
    </citation>
    <scope>NUCLEOTIDE SEQUENCE [LARGE SCALE GENOMIC DNA]</scope>
    <source>
        <strain evidence="9 10">P558</strain>
    </source>
</reference>
<feature type="transmembrane region" description="Helical" evidence="8">
    <location>
        <begin position="335"/>
        <end position="357"/>
    </location>
</feature>
<feature type="transmembrane region" description="Helical" evidence="8">
    <location>
        <begin position="147"/>
        <end position="167"/>
    </location>
</feature>
<dbReference type="PANTHER" id="PTHR34975:SF2">
    <property type="entry name" value="SPORE GERMINATION PROTEIN A2"/>
    <property type="match status" value="1"/>
</dbReference>
<evidence type="ECO:0000313" key="9">
    <source>
        <dbReference type="EMBL" id="CEG33150.1"/>
    </source>
</evidence>
<evidence type="ECO:0000256" key="4">
    <source>
        <dbReference type="ARBA" id="ARBA00022544"/>
    </source>
</evidence>
<feature type="transmembrane region" description="Helical" evidence="8">
    <location>
        <begin position="40"/>
        <end position="57"/>
    </location>
</feature>
<dbReference type="GO" id="GO:0016020">
    <property type="term" value="C:membrane"/>
    <property type="evidence" value="ECO:0007669"/>
    <property type="project" value="UniProtKB-SubCell"/>
</dbReference>
<feature type="transmembrane region" description="Helical" evidence="8">
    <location>
        <begin position="77"/>
        <end position="97"/>
    </location>
</feature>
<evidence type="ECO:0000256" key="6">
    <source>
        <dbReference type="ARBA" id="ARBA00022989"/>
    </source>
</evidence>
<evidence type="ECO:0000256" key="1">
    <source>
        <dbReference type="ARBA" id="ARBA00004141"/>
    </source>
</evidence>
<evidence type="ECO:0000256" key="7">
    <source>
        <dbReference type="ARBA" id="ARBA00023136"/>
    </source>
</evidence>
<organism evidence="9 10">
    <name type="scientific">Peribacillus simplex</name>
    <dbReference type="NCBI Taxonomy" id="1478"/>
    <lineage>
        <taxon>Bacteria</taxon>
        <taxon>Bacillati</taxon>
        <taxon>Bacillota</taxon>
        <taxon>Bacilli</taxon>
        <taxon>Bacillales</taxon>
        <taxon>Bacillaceae</taxon>
        <taxon>Peribacillus</taxon>
    </lineage>
</organism>
<dbReference type="Proteomes" id="UP000182110">
    <property type="component" value="Unassembled WGS sequence"/>
</dbReference>
<feature type="transmembrane region" description="Helical" evidence="8">
    <location>
        <begin position="269"/>
        <end position="293"/>
    </location>
</feature>
<dbReference type="NCBIfam" id="TIGR00912">
    <property type="entry name" value="2A0309"/>
    <property type="match status" value="1"/>
</dbReference>
<accession>A0AAN2PI42</accession>
<evidence type="ECO:0000256" key="5">
    <source>
        <dbReference type="ARBA" id="ARBA00022692"/>
    </source>
</evidence>
<protein>
    <submittedName>
        <fullName evidence="9">Spore germination protein</fullName>
    </submittedName>
</protein>
<feature type="transmembrane region" description="Helical" evidence="8">
    <location>
        <begin position="187"/>
        <end position="207"/>
    </location>
</feature>
<comment type="subcellular location">
    <subcellularLocation>
        <location evidence="1">Membrane</location>
        <topology evidence="1">Multi-pass membrane protein</topology>
    </subcellularLocation>
</comment>
<comment type="caution">
    <text evidence="9">The sequence shown here is derived from an EMBL/GenBank/DDBJ whole genome shotgun (WGS) entry which is preliminary data.</text>
</comment>
<dbReference type="GO" id="GO:0009847">
    <property type="term" value="P:spore germination"/>
    <property type="evidence" value="ECO:0007669"/>
    <property type="project" value="InterPro"/>
</dbReference>
<gene>
    <name evidence="9" type="ORF">BN1180_03322</name>
</gene>
<evidence type="ECO:0000256" key="2">
    <source>
        <dbReference type="ARBA" id="ARBA00007998"/>
    </source>
</evidence>
<dbReference type="InterPro" id="IPR004761">
    <property type="entry name" value="Spore_GerAB"/>
</dbReference>
<evidence type="ECO:0000313" key="10">
    <source>
        <dbReference type="Proteomes" id="UP000182110"/>
    </source>
</evidence>
<feature type="transmembrane region" description="Helical" evidence="8">
    <location>
        <begin position="117"/>
        <end position="135"/>
    </location>
</feature>
<proteinExistence type="inferred from homology"/>
<evidence type="ECO:0000256" key="3">
    <source>
        <dbReference type="ARBA" id="ARBA00022448"/>
    </source>
</evidence>
<feature type="transmembrane region" description="Helical" evidence="8">
    <location>
        <begin position="305"/>
        <end position="323"/>
    </location>
</feature>
<dbReference type="PANTHER" id="PTHR34975">
    <property type="entry name" value="SPORE GERMINATION PROTEIN A2"/>
    <property type="match status" value="1"/>
</dbReference>
<dbReference type="EMBL" id="CCXW01000001">
    <property type="protein sequence ID" value="CEG33150.1"/>
    <property type="molecule type" value="Genomic_DNA"/>
</dbReference>
<feature type="transmembrane region" description="Helical" evidence="8">
    <location>
        <begin position="219"/>
        <end position="239"/>
    </location>
</feature>
<keyword evidence="6 8" id="KW-1133">Transmembrane helix</keyword>